<accession>A0ABT7SR80</accession>
<comment type="caution">
    <text evidence="1">The sequence shown here is derived from an EMBL/GenBank/DDBJ whole genome shotgun (WGS) entry which is preliminary data.</text>
</comment>
<name>A0ABT7SR80_9GAMM</name>
<dbReference type="Pfam" id="PF16105">
    <property type="entry name" value="DUF4823"/>
    <property type="match status" value="1"/>
</dbReference>
<dbReference type="InterPro" id="IPR032248">
    <property type="entry name" value="DUF4823"/>
</dbReference>
<dbReference type="Proteomes" id="UP001241056">
    <property type="component" value="Unassembled WGS sequence"/>
</dbReference>
<dbReference type="EMBL" id="JAUCDY010000007">
    <property type="protein sequence ID" value="MDM7858062.1"/>
    <property type="molecule type" value="Genomic_DNA"/>
</dbReference>
<reference evidence="1 2" key="1">
    <citation type="submission" date="2023-06" db="EMBL/GenBank/DDBJ databases">
        <title>Thiopseudomonas sp. CY1220 draft genome sequence.</title>
        <authorList>
            <person name="Zhao G."/>
            <person name="An M."/>
        </authorList>
    </citation>
    <scope>NUCLEOTIDE SEQUENCE [LARGE SCALE GENOMIC DNA]</scope>
    <source>
        <strain evidence="1 2">CY1220</strain>
    </source>
</reference>
<dbReference type="RefSeq" id="WP_289410722.1">
    <property type="nucleotide sequence ID" value="NZ_JAUCDY010000007.1"/>
</dbReference>
<keyword evidence="2" id="KW-1185">Reference proteome</keyword>
<evidence type="ECO:0000313" key="1">
    <source>
        <dbReference type="EMBL" id="MDM7858062.1"/>
    </source>
</evidence>
<dbReference type="PROSITE" id="PS51257">
    <property type="entry name" value="PROKAR_LIPOPROTEIN"/>
    <property type="match status" value="1"/>
</dbReference>
<protein>
    <submittedName>
        <fullName evidence="1">DUF4823 domain-containing protein</fullName>
    </submittedName>
</protein>
<proteinExistence type="predicted"/>
<sequence length="186" mass="21153">MRLGLILLVFVMLTGCMKASEMVNEAGYHLSDIGVINHQRIERAASRRIQRDSLIYIVQSHFPPVEHRVVADNVLAQETFNAFVQYFPHMRRSSSPLGLEQALMGARHEQADFLLYTRFAQANERPVLGQSVIQFMLYELGSGKLIDNGSIHIRGGLLTSVNKKPEDLLRKPMQAYAQRLLGLREY</sequence>
<evidence type="ECO:0000313" key="2">
    <source>
        <dbReference type="Proteomes" id="UP001241056"/>
    </source>
</evidence>
<organism evidence="1 2">
    <name type="scientific">Thiopseudomonas acetoxidans</name>
    <dbReference type="NCBI Taxonomy" id="3041622"/>
    <lineage>
        <taxon>Bacteria</taxon>
        <taxon>Pseudomonadati</taxon>
        <taxon>Pseudomonadota</taxon>
        <taxon>Gammaproteobacteria</taxon>
        <taxon>Pseudomonadales</taxon>
        <taxon>Pseudomonadaceae</taxon>
        <taxon>Thiopseudomonas</taxon>
    </lineage>
</organism>
<gene>
    <name evidence="1" type="ORF">QEZ41_07200</name>
</gene>